<dbReference type="GO" id="GO:0022627">
    <property type="term" value="C:cytosolic small ribosomal subunit"/>
    <property type="evidence" value="ECO:0007669"/>
    <property type="project" value="TreeGrafter"/>
</dbReference>
<dbReference type="Gene3D" id="3.30.1740.20">
    <property type="entry name" value="Ribosomal protein S26e"/>
    <property type="match status" value="1"/>
</dbReference>
<organism evidence="7 8">
    <name type="scientific">Tetrabaena socialis</name>
    <dbReference type="NCBI Taxonomy" id="47790"/>
    <lineage>
        <taxon>Eukaryota</taxon>
        <taxon>Viridiplantae</taxon>
        <taxon>Chlorophyta</taxon>
        <taxon>core chlorophytes</taxon>
        <taxon>Chlorophyceae</taxon>
        <taxon>CS clade</taxon>
        <taxon>Chlamydomonadales</taxon>
        <taxon>Tetrabaenaceae</taxon>
        <taxon>Tetrabaena</taxon>
    </lineage>
</organism>
<gene>
    <name evidence="7" type="ORF">TSOC_008697</name>
    <name evidence="6" type="ORF">TSOC_013549</name>
</gene>
<evidence type="ECO:0000256" key="4">
    <source>
        <dbReference type="RuleBase" id="RU363128"/>
    </source>
</evidence>
<dbReference type="PANTHER" id="PTHR12538:SF0">
    <property type="entry name" value="40S RIBOSOMAL PROTEIN S26"/>
    <property type="match status" value="1"/>
</dbReference>
<dbReference type="EMBL" id="PGGS01000336">
    <property type="protein sequence ID" value="PNH05086.1"/>
    <property type="molecule type" value="Genomic_DNA"/>
</dbReference>
<dbReference type="Pfam" id="PF01283">
    <property type="entry name" value="Ribosomal_S26e"/>
    <property type="match status" value="1"/>
</dbReference>
<evidence type="ECO:0000313" key="8">
    <source>
        <dbReference type="Proteomes" id="UP000236333"/>
    </source>
</evidence>
<dbReference type="InterPro" id="IPR000892">
    <property type="entry name" value="Ribosomal_eS26"/>
</dbReference>
<dbReference type="GO" id="GO:0003735">
    <property type="term" value="F:structural constituent of ribosome"/>
    <property type="evidence" value="ECO:0007669"/>
    <property type="project" value="InterPro"/>
</dbReference>
<evidence type="ECO:0000256" key="3">
    <source>
        <dbReference type="ARBA" id="ARBA00023274"/>
    </source>
</evidence>
<dbReference type="Proteomes" id="UP000236333">
    <property type="component" value="Unassembled WGS sequence"/>
</dbReference>
<dbReference type="GO" id="GO:0003729">
    <property type="term" value="F:mRNA binding"/>
    <property type="evidence" value="ECO:0007669"/>
    <property type="project" value="TreeGrafter"/>
</dbReference>
<evidence type="ECO:0000256" key="2">
    <source>
        <dbReference type="ARBA" id="ARBA00022980"/>
    </source>
</evidence>
<feature type="region of interest" description="Disordered" evidence="5">
    <location>
        <begin position="88"/>
        <end position="112"/>
    </location>
</feature>
<keyword evidence="3 4" id="KW-0687">Ribonucleoprotein</keyword>
<evidence type="ECO:0000256" key="5">
    <source>
        <dbReference type="SAM" id="MobiDB-lite"/>
    </source>
</evidence>
<reference evidence="7 8" key="1">
    <citation type="journal article" date="2017" name="Mol. Biol. Evol.">
        <title>The 4-celled Tetrabaena socialis nuclear genome reveals the essential components for genetic control of cell number at the origin of multicellularity in the volvocine lineage.</title>
        <authorList>
            <person name="Featherston J."/>
            <person name="Arakaki Y."/>
            <person name="Hanschen E.R."/>
            <person name="Ferris P.J."/>
            <person name="Michod R.E."/>
            <person name="Olson B.J.S.C."/>
            <person name="Nozaki H."/>
            <person name="Durand P.M."/>
        </authorList>
    </citation>
    <scope>NUCLEOTIDE SEQUENCE [LARGE SCALE GENOMIC DNA]</scope>
    <source>
        <strain evidence="7 8">NIES-571</strain>
    </source>
</reference>
<sequence>MTKKRRNRGRAKHGRGHVNRVRCESSGAMVPKDKAIKRYIVRNIVDASALRDMQEACVIDNYALPKIYRKVYYSISAAIHSRVVRVRNREVRKNREPPRRFPDRTQQQQKKD</sequence>
<comment type="caution">
    <text evidence="7">The sequence shown here is derived from an EMBL/GenBank/DDBJ whole genome shotgun (WGS) entry which is preliminary data.</text>
</comment>
<protein>
    <recommendedName>
        <fullName evidence="4">40S ribosomal protein S26</fullName>
    </recommendedName>
</protein>
<dbReference type="PANTHER" id="PTHR12538">
    <property type="entry name" value="40S RIBOSOMAL PROTEIN S26"/>
    <property type="match status" value="1"/>
</dbReference>
<keyword evidence="8" id="KW-1185">Reference proteome</keyword>
<proteinExistence type="inferred from homology"/>
<evidence type="ECO:0000313" key="7">
    <source>
        <dbReference type="EMBL" id="PNH05086.1"/>
    </source>
</evidence>
<dbReference type="OrthoDB" id="10262653at2759"/>
<dbReference type="AlphaFoldDB" id="A0A2J7ZXU4"/>
<accession>A0A2J7ZXU4</accession>
<keyword evidence="2 4" id="KW-0689">Ribosomal protein</keyword>
<dbReference type="EMBL" id="PGGS01001264">
    <property type="protein sequence ID" value="PNH00624.1"/>
    <property type="molecule type" value="Genomic_DNA"/>
</dbReference>
<name>A0A2J7ZXU4_9CHLO</name>
<evidence type="ECO:0000256" key="1">
    <source>
        <dbReference type="ARBA" id="ARBA00008596"/>
    </source>
</evidence>
<dbReference type="GO" id="GO:0006412">
    <property type="term" value="P:translation"/>
    <property type="evidence" value="ECO:0007669"/>
    <property type="project" value="InterPro"/>
</dbReference>
<evidence type="ECO:0000313" key="6">
    <source>
        <dbReference type="EMBL" id="PNH00624.1"/>
    </source>
</evidence>
<dbReference type="InterPro" id="IPR038551">
    <property type="entry name" value="Ribosomal_eS26_sf"/>
</dbReference>
<comment type="similarity">
    <text evidence="1 4">Belongs to the eukaryotic ribosomal protein eS26 family.</text>
</comment>